<dbReference type="InterPro" id="IPR001796">
    <property type="entry name" value="DHFR_dom"/>
</dbReference>
<comment type="pathway">
    <text evidence="1 7">Cofactor biosynthesis; tetrahydrofolate biosynthesis; 5,6,7,8-tetrahydrofolate from 7,8-dihydrofolate: step 1/1.</text>
</comment>
<comment type="similarity">
    <text evidence="2 7 8">Belongs to the dihydrofolate reductase family.</text>
</comment>
<dbReference type="UniPathway" id="UPA00077">
    <property type="reaction ID" value="UER00158"/>
</dbReference>
<dbReference type="RefSeq" id="WP_071863763.1">
    <property type="nucleotide sequence ID" value="NZ_JBHLVQ010000015.1"/>
</dbReference>
<feature type="domain" description="DHFR" evidence="9">
    <location>
        <begin position="1"/>
        <end position="162"/>
    </location>
</feature>
<protein>
    <recommendedName>
        <fullName evidence="3 7">Dihydrofolate reductase</fullName>
        <ecNumber evidence="3 7">1.5.1.3</ecNumber>
    </recommendedName>
</protein>
<dbReference type="AlphaFoldDB" id="A0A1L8RAQ1"/>
<dbReference type="GO" id="GO:0046654">
    <property type="term" value="P:tetrahydrofolate biosynthetic process"/>
    <property type="evidence" value="ECO:0007669"/>
    <property type="project" value="UniProtKB-UniPathway"/>
</dbReference>
<dbReference type="GO" id="GO:0004146">
    <property type="term" value="F:dihydrofolate reductase activity"/>
    <property type="evidence" value="ECO:0007669"/>
    <property type="project" value="UniProtKB-EC"/>
</dbReference>
<dbReference type="EC" id="1.5.1.3" evidence="3 7"/>
<dbReference type="SUPFAM" id="SSF53597">
    <property type="entry name" value="Dihydrofolate reductase-like"/>
    <property type="match status" value="1"/>
</dbReference>
<evidence type="ECO:0000313" key="11">
    <source>
        <dbReference type="Proteomes" id="UP000182835"/>
    </source>
</evidence>
<dbReference type="STRING" id="317010.RU96_GL000283"/>
<dbReference type="PRINTS" id="PR00070">
    <property type="entry name" value="DHFR"/>
</dbReference>
<dbReference type="InterPro" id="IPR024072">
    <property type="entry name" value="DHFR-like_dom_sf"/>
</dbReference>
<dbReference type="CDD" id="cd00209">
    <property type="entry name" value="DHFR"/>
    <property type="match status" value="1"/>
</dbReference>
<dbReference type="PANTHER" id="PTHR48069:SF3">
    <property type="entry name" value="DIHYDROFOLATE REDUCTASE"/>
    <property type="match status" value="1"/>
</dbReference>
<dbReference type="GO" id="GO:0005829">
    <property type="term" value="C:cytosol"/>
    <property type="evidence" value="ECO:0007669"/>
    <property type="project" value="TreeGrafter"/>
</dbReference>
<comment type="caution">
    <text evidence="10">The sequence shown here is derived from an EMBL/GenBank/DDBJ whole genome shotgun (WGS) entry which is preliminary data.</text>
</comment>
<dbReference type="Proteomes" id="UP000182835">
    <property type="component" value="Unassembled WGS sequence"/>
</dbReference>
<organism evidence="10 11">
    <name type="scientific">Enterococcus canintestini</name>
    <dbReference type="NCBI Taxonomy" id="317010"/>
    <lineage>
        <taxon>Bacteria</taxon>
        <taxon>Bacillati</taxon>
        <taxon>Bacillota</taxon>
        <taxon>Bacilli</taxon>
        <taxon>Lactobacillales</taxon>
        <taxon>Enterococcaceae</taxon>
        <taxon>Enterococcus</taxon>
    </lineage>
</organism>
<sequence length="166" mass="19034">MLAAIWAQDQNGLIGKNEALPWYLPDDLKFFKEMTIGNTLIMGRRTFEGMGGRPLPGRTTIILTRNQNYQAPAGVYVMHDVNAVLEYAHKKEHTVFIAGGAAVYTALLPFCDYIFRTVIEDSFEGDTYFPAIEWENWRLVKKVAGKIDDKNKFPHTFEEYERIHAD</sequence>
<comment type="function">
    <text evidence="7">Key enzyme in folate metabolism. Catalyzes an essential reaction for de novo glycine and purine synthesis, and for DNA precursor synthesis.</text>
</comment>
<name>A0A1L8RAQ1_9ENTE</name>
<keyword evidence="5 7" id="KW-0521">NADP</keyword>
<dbReference type="PROSITE" id="PS51330">
    <property type="entry name" value="DHFR_2"/>
    <property type="match status" value="1"/>
</dbReference>
<dbReference type="InterPro" id="IPR012259">
    <property type="entry name" value="DHFR"/>
</dbReference>
<evidence type="ECO:0000256" key="2">
    <source>
        <dbReference type="ARBA" id="ARBA00009539"/>
    </source>
</evidence>
<evidence type="ECO:0000313" key="10">
    <source>
        <dbReference type="EMBL" id="OJG16816.1"/>
    </source>
</evidence>
<dbReference type="InterPro" id="IPR017925">
    <property type="entry name" value="DHFR_CS"/>
</dbReference>
<keyword evidence="6 7" id="KW-0560">Oxidoreductase</keyword>
<accession>A0A1L8RAQ1</accession>
<dbReference type="PANTHER" id="PTHR48069">
    <property type="entry name" value="DIHYDROFOLATE REDUCTASE"/>
    <property type="match status" value="1"/>
</dbReference>
<dbReference type="GO" id="GO:0046452">
    <property type="term" value="P:dihydrofolate metabolic process"/>
    <property type="evidence" value="ECO:0007669"/>
    <property type="project" value="TreeGrafter"/>
</dbReference>
<dbReference type="PIRSF" id="PIRSF000194">
    <property type="entry name" value="DHFR"/>
    <property type="match status" value="1"/>
</dbReference>
<evidence type="ECO:0000256" key="5">
    <source>
        <dbReference type="ARBA" id="ARBA00022857"/>
    </source>
</evidence>
<dbReference type="GO" id="GO:0006730">
    <property type="term" value="P:one-carbon metabolic process"/>
    <property type="evidence" value="ECO:0007669"/>
    <property type="project" value="UniProtKB-KW"/>
</dbReference>
<evidence type="ECO:0000256" key="7">
    <source>
        <dbReference type="PIRNR" id="PIRNR000194"/>
    </source>
</evidence>
<evidence type="ECO:0000256" key="3">
    <source>
        <dbReference type="ARBA" id="ARBA00012856"/>
    </source>
</evidence>
<reference evidence="10 11" key="1">
    <citation type="submission" date="2014-12" db="EMBL/GenBank/DDBJ databases">
        <title>Draft genome sequences of 29 type strains of Enterococci.</title>
        <authorList>
            <person name="Zhong Z."/>
            <person name="Sun Z."/>
            <person name="Liu W."/>
            <person name="Zhang W."/>
            <person name="Zhang H."/>
        </authorList>
    </citation>
    <scope>NUCLEOTIDE SEQUENCE [LARGE SCALE GENOMIC DNA]</scope>
    <source>
        <strain evidence="10 11">DSM 21207</strain>
    </source>
</reference>
<dbReference type="EMBL" id="JXKG01000001">
    <property type="protein sequence ID" value="OJG16816.1"/>
    <property type="molecule type" value="Genomic_DNA"/>
</dbReference>
<dbReference type="GO" id="GO:0050661">
    <property type="term" value="F:NADP binding"/>
    <property type="evidence" value="ECO:0007669"/>
    <property type="project" value="InterPro"/>
</dbReference>
<dbReference type="GO" id="GO:0046655">
    <property type="term" value="P:folic acid metabolic process"/>
    <property type="evidence" value="ECO:0007669"/>
    <property type="project" value="TreeGrafter"/>
</dbReference>
<evidence type="ECO:0000259" key="9">
    <source>
        <dbReference type="PROSITE" id="PS51330"/>
    </source>
</evidence>
<keyword evidence="4 7" id="KW-0554">One-carbon metabolism</keyword>
<comment type="catalytic activity">
    <reaction evidence="7">
        <text>(6S)-5,6,7,8-tetrahydrofolate + NADP(+) = 7,8-dihydrofolate + NADPH + H(+)</text>
        <dbReference type="Rhea" id="RHEA:15009"/>
        <dbReference type="ChEBI" id="CHEBI:15378"/>
        <dbReference type="ChEBI" id="CHEBI:57451"/>
        <dbReference type="ChEBI" id="CHEBI:57453"/>
        <dbReference type="ChEBI" id="CHEBI:57783"/>
        <dbReference type="ChEBI" id="CHEBI:58349"/>
        <dbReference type="EC" id="1.5.1.3"/>
    </reaction>
</comment>
<dbReference type="Pfam" id="PF00186">
    <property type="entry name" value="DHFR_1"/>
    <property type="match status" value="1"/>
</dbReference>
<evidence type="ECO:0000256" key="1">
    <source>
        <dbReference type="ARBA" id="ARBA00004903"/>
    </source>
</evidence>
<dbReference type="PROSITE" id="PS00075">
    <property type="entry name" value="DHFR_1"/>
    <property type="match status" value="1"/>
</dbReference>
<gene>
    <name evidence="10" type="ORF">RU96_GL000283</name>
</gene>
<dbReference type="OrthoDB" id="9804315at2"/>
<dbReference type="Gene3D" id="3.40.430.10">
    <property type="entry name" value="Dihydrofolate Reductase, subunit A"/>
    <property type="match status" value="1"/>
</dbReference>
<proteinExistence type="inferred from homology"/>
<evidence type="ECO:0000256" key="6">
    <source>
        <dbReference type="ARBA" id="ARBA00023002"/>
    </source>
</evidence>
<evidence type="ECO:0000256" key="8">
    <source>
        <dbReference type="RuleBase" id="RU004474"/>
    </source>
</evidence>
<evidence type="ECO:0000256" key="4">
    <source>
        <dbReference type="ARBA" id="ARBA00022563"/>
    </source>
</evidence>